<evidence type="ECO:0000313" key="3">
    <source>
        <dbReference type="Proteomes" id="UP000052230"/>
    </source>
</evidence>
<feature type="region of interest" description="Disordered" evidence="1">
    <location>
        <begin position="54"/>
        <end position="127"/>
    </location>
</feature>
<keyword evidence="3" id="KW-1185">Reference proteome</keyword>
<evidence type="ECO:0000256" key="1">
    <source>
        <dbReference type="SAM" id="MobiDB-lite"/>
    </source>
</evidence>
<sequence>MPTSRSCRCLRESLLIALQSRPPSIELFPWRWTLSRPFTFSFIDSQFVHACDGHAGYRQHGKGTDSPRPSLTGSRLEHGPANSQIHAGRAQEGDRPGNGGTRVKSRAGQAPEKRVGRDSCKKQPKVS</sequence>
<gene>
    <name evidence="2" type="ORF">XAC3562_1880001</name>
</gene>
<name>A0A0U5BQT5_XANCI</name>
<dbReference type="Proteomes" id="UP000052230">
    <property type="component" value="Unassembled WGS sequence"/>
</dbReference>
<organism evidence="2 3">
    <name type="scientific">Xanthomonas citri pv. citri</name>
    <dbReference type="NCBI Taxonomy" id="611301"/>
    <lineage>
        <taxon>Bacteria</taxon>
        <taxon>Pseudomonadati</taxon>
        <taxon>Pseudomonadota</taxon>
        <taxon>Gammaproteobacteria</taxon>
        <taxon>Lysobacterales</taxon>
        <taxon>Lysobacteraceae</taxon>
        <taxon>Xanthomonas</taxon>
    </lineage>
</organism>
<protein>
    <submittedName>
        <fullName evidence="2">Uncharacterized protein</fullName>
    </submittedName>
</protein>
<accession>A0A0U5BQT5</accession>
<comment type="caution">
    <text evidence="2">The sequence shown here is derived from an EMBL/GenBank/DDBJ whole genome shotgun (WGS) entry which is preliminary data.</text>
</comment>
<reference evidence="2 3" key="1">
    <citation type="submission" date="2014-09" db="EMBL/GenBank/DDBJ databases">
        <authorList>
            <person name="Regsiter A."/>
        </authorList>
    </citation>
    <scope>NUCLEOTIDE SEQUENCE [LARGE SCALE GENOMIC DNA]</scope>
</reference>
<dbReference type="EMBL" id="CCXZ01000099">
    <property type="protein sequence ID" value="CEG15313.1"/>
    <property type="molecule type" value="Genomic_DNA"/>
</dbReference>
<evidence type="ECO:0000313" key="2">
    <source>
        <dbReference type="EMBL" id="CEG15313.1"/>
    </source>
</evidence>
<proteinExistence type="predicted"/>
<feature type="compositionally biased region" description="Basic and acidic residues" evidence="1">
    <location>
        <begin position="111"/>
        <end position="121"/>
    </location>
</feature>
<dbReference type="AlphaFoldDB" id="A0A0U5BQT5"/>